<dbReference type="SUPFAM" id="SSF55681">
    <property type="entry name" value="Class II aaRS and biotin synthetases"/>
    <property type="match status" value="1"/>
</dbReference>
<evidence type="ECO:0000313" key="3">
    <source>
        <dbReference type="Proteomes" id="UP000306441"/>
    </source>
</evidence>
<evidence type="ECO:0000259" key="1">
    <source>
        <dbReference type="PROSITE" id="PS51733"/>
    </source>
</evidence>
<gene>
    <name evidence="2" type="ORF">E6C48_22040</name>
</gene>
<protein>
    <submittedName>
        <fullName evidence="2">Lipoate--protein ligase family protein</fullName>
    </submittedName>
</protein>
<sequence>MTIAARQTLEPNEADGRPQFLPIAAAFEWETAMLDAVAGGAGLQVMVWRCERCIVVPRRLAASAAFPAAARELERRGFPVVVRNTGGDAVVQGPGVVNVSLAFAMPAKLPDRIGHAYRFLCAPLMSLLRKHGIETANGAVAGAMCDGTFNIIAMDRKLAGTAQRWRRAFGGEGDSGFAVLGHLALSADLDHAAAADAINAFYAAAGIDSRVRGDAHVNIAELLPSDEPVTAETIVQDLASCYLLASRRDQPGFSQAIIP</sequence>
<feature type="domain" description="BPL/LPL catalytic" evidence="1">
    <location>
        <begin position="39"/>
        <end position="238"/>
    </location>
</feature>
<dbReference type="EMBL" id="SSNY01000021">
    <property type="protein sequence ID" value="THF54420.1"/>
    <property type="molecule type" value="Genomic_DNA"/>
</dbReference>
<dbReference type="InterPro" id="IPR045864">
    <property type="entry name" value="aa-tRNA-synth_II/BPL/LPL"/>
</dbReference>
<dbReference type="PANTHER" id="PTHR43679:SF2">
    <property type="entry name" value="OCTANOYL-[GCVH]:PROTEIN N-OCTANOYLTRANSFERASE"/>
    <property type="match status" value="1"/>
</dbReference>
<keyword evidence="3" id="KW-1185">Reference proteome</keyword>
<dbReference type="PROSITE" id="PS51733">
    <property type="entry name" value="BPL_LPL_CATALYTIC"/>
    <property type="match status" value="1"/>
</dbReference>
<dbReference type="Proteomes" id="UP000306441">
    <property type="component" value="Unassembled WGS sequence"/>
</dbReference>
<dbReference type="InterPro" id="IPR050664">
    <property type="entry name" value="Octanoyltrans_LipM/LipL"/>
</dbReference>
<evidence type="ECO:0000313" key="2">
    <source>
        <dbReference type="EMBL" id="THF54420.1"/>
    </source>
</evidence>
<name>A0ABY2Q0V3_9HYPH</name>
<dbReference type="RefSeq" id="WP_136360347.1">
    <property type="nucleotide sequence ID" value="NZ_SSNY01000021.1"/>
</dbReference>
<keyword evidence="2" id="KW-0436">Ligase</keyword>
<organism evidence="2 3">
    <name type="scientific">Ollibium composti</name>
    <dbReference type="NCBI Taxonomy" id="2675109"/>
    <lineage>
        <taxon>Bacteria</taxon>
        <taxon>Pseudomonadati</taxon>
        <taxon>Pseudomonadota</taxon>
        <taxon>Alphaproteobacteria</taxon>
        <taxon>Hyphomicrobiales</taxon>
        <taxon>Phyllobacteriaceae</taxon>
        <taxon>Ollibium</taxon>
    </lineage>
</organism>
<dbReference type="GO" id="GO:0016874">
    <property type="term" value="F:ligase activity"/>
    <property type="evidence" value="ECO:0007669"/>
    <property type="project" value="UniProtKB-KW"/>
</dbReference>
<proteinExistence type="predicted"/>
<reference evidence="2 3" key="1">
    <citation type="submission" date="2019-04" db="EMBL/GenBank/DDBJ databases">
        <title>Mesorhizobium composti sp. nov., isolated from compost.</title>
        <authorList>
            <person name="Lin S.-Y."/>
            <person name="Hameed A."/>
            <person name="Hsieh Y.-T."/>
            <person name="Young C.-C."/>
        </authorList>
    </citation>
    <scope>NUCLEOTIDE SEQUENCE [LARGE SCALE GENOMIC DNA]</scope>
    <source>
        <strain evidence="2 3">CC-YTH430</strain>
    </source>
</reference>
<dbReference type="Gene3D" id="3.30.930.10">
    <property type="entry name" value="Bira Bifunctional Protein, Domain 2"/>
    <property type="match status" value="1"/>
</dbReference>
<dbReference type="PANTHER" id="PTHR43679">
    <property type="entry name" value="OCTANOYLTRANSFERASE LIPM-RELATED"/>
    <property type="match status" value="1"/>
</dbReference>
<dbReference type="Pfam" id="PF21948">
    <property type="entry name" value="LplA-B_cat"/>
    <property type="match status" value="1"/>
</dbReference>
<accession>A0ABY2Q0V3</accession>
<comment type="caution">
    <text evidence="2">The sequence shown here is derived from an EMBL/GenBank/DDBJ whole genome shotgun (WGS) entry which is preliminary data.</text>
</comment>
<dbReference type="InterPro" id="IPR004143">
    <property type="entry name" value="BPL_LPL_catalytic"/>
</dbReference>